<reference evidence="1" key="1">
    <citation type="submission" date="2023-02" db="EMBL/GenBank/DDBJ databases">
        <title>Host association and intracellularity evolved multiple times independently in the Rickettsiales.</title>
        <authorList>
            <person name="Castelli M."/>
            <person name="Nardi T."/>
            <person name="Gammuto L."/>
            <person name="Bellinzona G."/>
            <person name="Sabaneyeva E."/>
            <person name="Potekhin A."/>
            <person name="Serra V."/>
            <person name="Petroni G."/>
            <person name="Sassera D."/>
        </authorList>
    </citation>
    <scope>NUCLEOTIDE SEQUENCE</scope>
    <source>
        <strain evidence="1">USBL-36I1</strain>
    </source>
</reference>
<proteinExistence type="predicted"/>
<dbReference type="RefSeq" id="WP_322498891.1">
    <property type="nucleotide sequence ID" value="NZ_JARGYU010000002.1"/>
</dbReference>
<evidence type="ECO:0008006" key="3">
    <source>
        <dbReference type="Google" id="ProtNLM"/>
    </source>
</evidence>
<dbReference type="InterPro" id="IPR011009">
    <property type="entry name" value="Kinase-like_dom_sf"/>
</dbReference>
<accession>A0AAE4VMG1</accession>
<keyword evidence="2" id="KW-1185">Reference proteome</keyword>
<dbReference type="SUPFAM" id="SSF56112">
    <property type="entry name" value="Protein kinase-like (PK-like)"/>
    <property type="match status" value="1"/>
</dbReference>
<dbReference type="EMBL" id="JARGYU010000002">
    <property type="protein sequence ID" value="MDZ5761469.1"/>
    <property type="molecule type" value="Genomic_DNA"/>
</dbReference>
<sequence>MFKSSNYQQDSIKKNYITINRSNFIQNTIPLRLHDYLEIDLNQPIEDLKTPFTKSYKVKICSNYSSNEIDNSKFAIVHYCPSLCRLDDIEKLKNNPITGLLPIISSNLTEIDGFERIVLVTNFSKRKIIDNFSIHRIKQILSIVSKLHHLNIMHGNINNSTVYYNEDKDIIEIDNYFHAPCGSIQSEIYEYGLRGCSHPCGKGSDEYIADYYAIGVLILNSFKRTELFNFNLHDIAIATARKESFNYLKKLFRIEDYDLPDEISDICNVLLNGDINDCININKNIINKNDNTCNIIKNNAKNHSYDIEKDINNNKNNKKYNSLYEMSLDIIFNCDDNQFKIKISNAFNDEKVKKDEDIIYRSIMIEILNIRNEIYYYDDVFNSKDEITRLLSAFFISNLNKNKNDYICIGNTFLNIKEIGNMLNYGIYQNDKKLINLLIYIIKSGYIESICRLSHNKKHQSFAVIINTANSIASKINKSFSDITNINKLVTKDAISISESDNNNYNILSNSDINEIYERNMNIWYMMYFSNLNQYSGPEVNNKICFSVYEAIEFFNNTLSSHMNDMNNVTITTDFYDFLIISMKLKDWPYLKSIETFRYIRNHKYYILLGIINSFYIKNTKQGINIENIIKSIAKNLSYSITSSLLGKSNIEIASKILEKVYETGNINDLISIFNHNKLNKDMQKYQKSAKYVKKIEEIINIYDLYIKDDDIISRHSKNIAILISCAILITSTIMIITKI</sequence>
<dbReference type="AlphaFoldDB" id="A0AAE4VMG1"/>
<name>A0AAE4VMG1_9RICK</name>
<dbReference type="Proteomes" id="UP001289135">
    <property type="component" value="Unassembled WGS sequence"/>
</dbReference>
<gene>
    <name evidence="1" type="ORF">Lyticum_00650</name>
</gene>
<comment type="caution">
    <text evidence="1">The sequence shown here is derived from an EMBL/GenBank/DDBJ whole genome shotgun (WGS) entry which is preliminary data.</text>
</comment>
<evidence type="ECO:0000313" key="1">
    <source>
        <dbReference type="EMBL" id="MDZ5761469.1"/>
    </source>
</evidence>
<organism evidence="1 2">
    <name type="scientific">Lyticum sinuosum</name>
    <dbReference type="NCBI Taxonomy" id="1332059"/>
    <lineage>
        <taxon>Bacteria</taxon>
        <taxon>Pseudomonadati</taxon>
        <taxon>Pseudomonadota</taxon>
        <taxon>Alphaproteobacteria</taxon>
        <taxon>Rickettsiales</taxon>
        <taxon>Lyticum</taxon>
    </lineage>
</organism>
<evidence type="ECO:0000313" key="2">
    <source>
        <dbReference type="Proteomes" id="UP001289135"/>
    </source>
</evidence>
<protein>
    <recommendedName>
        <fullName evidence="3">Protein kinase domain-containing protein</fullName>
    </recommendedName>
</protein>